<dbReference type="Pfam" id="PF24883">
    <property type="entry name" value="NPHP3_N"/>
    <property type="match status" value="1"/>
</dbReference>
<dbReference type="AlphaFoldDB" id="J4HVU0"/>
<evidence type="ECO:0000313" key="3">
    <source>
        <dbReference type="EMBL" id="CCM01097.1"/>
    </source>
</evidence>
<dbReference type="Proteomes" id="UP000006352">
    <property type="component" value="Unassembled WGS sequence"/>
</dbReference>
<dbReference type="InParanoid" id="J4HVU0"/>
<dbReference type="OrthoDB" id="3267051at2759"/>
<dbReference type="RefSeq" id="XP_012180380.1">
    <property type="nucleotide sequence ID" value="XM_012324990.1"/>
</dbReference>
<sequence>MLKPLKTFGNVATSIAQLNPCATITVGVSLSASEAIMKRKEREDDVKELFSKVLNGIDGSHATSTGLCRIVRYTKNKSYWLRLFESARKNTDAVIKEYNAALDEQMQMFRDQHAVETTTSLVYRIAEDINLNDMEYAKGVSLNTSKKLKTGFKGTRDVEQIMWLSGMAGKGKSAIAHTVANWATTIGCLGSCFCSDQTREANRLQEKMFATIARDLADHDPLVRQALADVIRVSAELRHTSDIRRQWLELVLGLICAASNVVRAPVVVLIDALNESGGREIREEILRVLSGRQDRFSPPSTELPSNVRILVTSRPLQDIKDALEEASHIRRLSLHDIPLDDSARDIGNYIVHKLRYPSITFDDIRFQSLAQNADRVFEWARLACWYIKIDSLPGLDVNGRFDSIIAGTSTTGIQLLDNMYERVLEGIMPKSVRQDTIPLFRSVMGQIISLSEPLPVVALAEMRKRYLCESTIPVEPTTKSLSALLTGTPEGQIPVRSLHASFYDFLIDKDRGGIFYVETTEA</sequence>
<dbReference type="PANTHER" id="PTHR10039">
    <property type="entry name" value="AMELOGENIN"/>
    <property type="match status" value="1"/>
</dbReference>
<organism evidence="3 4">
    <name type="scientific">Fibroporia radiculosa</name>
    <dbReference type="NCBI Taxonomy" id="599839"/>
    <lineage>
        <taxon>Eukaryota</taxon>
        <taxon>Fungi</taxon>
        <taxon>Dikarya</taxon>
        <taxon>Basidiomycota</taxon>
        <taxon>Agaricomycotina</taxon>
        <taxon>Agaricomycetes</taxon>
        <taxon>Polyporales</taxon>
        <taxon>Fibroporiaceae</taxon>
        <taxon>Fibroporia</taxon>
    </lineage>
</organism>
<dbReference type="HOGENOM" id="CLU_000288_6_0_1"/>
<gene>
    <name evidence="3" type="ORF">FIBRA_03145</name>
</gene>
<dbReference type="InterPro" id="IPR056884">
    <property type="entry name" value="NPHP3-like_N"/>
</dbReference>
<evidence type="ECO:0000313" key="4">
    <source>
        <dbReference type="Proteomes" id="UP000006352"/>
    </source>
</evidence>
<name>J4HVU0_9APHY</name>
<dbReference type="STRING" id="599839.J4HVU0"/>
<keyword evidence="1" id="KW-0677">Repeat</keyword>
<reference evidence="3 4" key="1">
    <citation type="journal article" date="2012" name="Appl. Environ. Microbiol.">
        <title>Short-read sequencing for genomic analysis of the brown rot fungus Fibroporia radiculosa.</title>
        <authorList>
            <person name="Tang J.D."/>
            <person name="Perkins A.D."/>
            <person name="Sonstegard T.S."/>
            <person name="Schroeder S.G."/>
            <person name="Burgess S.C."/>
            <person name="Diehl S.V."/>
        </authorList>
    </citation>
    <scope>NUCLEOTIDE SEQUENCE [LARGE SCALE GENOMIC DNA]</scope>
    <source>
        <strain evidence="3 4">TFFH 294</strain>
    </source>
</reference>
<accession>J4HVU0</accession>
<dbReference type="InterPro" id="IPR027417">
    <property type="entry name" value="P-loop_NTPase"/>
</dbReference>
<keyword evidence="4" id="KW-1185">Reference proteome</keyword>
<proteinExistence type="predicted"/>
<evidence type="ECO:0000259" key="2">
    <source>
        <dbReference type="Pfam" id="PF24883"/>
    </source>
</evidence>
<evidence type="ECO:0000256" key="1">
    <source>
        <dbReference type="ARBA" id="ARBA00022737"/>
    </source>
</evidence>
<feature type="domain" description="Nephrocystin 3-like N-terminal" evidence="2">
    <location>
        <begin position="158"/>
        <end position="314"/>
    </location>
</feature>
<dbReference type="SUPFAM" id="SSF52540">
    <property type="entry name" value="P-loop containing nucleoside triphosphate hydrolases"/>
    <property type="match status" value="1"/>
</dbReference>
<protein>
    <recommendedName>
        <fullName evidence="2">Nephrocystin 3-like N-terminal domain-containing protein</fullName>
    </recommendedName>
</protein>
<dbReference type="PANTHER" id="PTHR10039:SF16">
    <property type="entry name" value="GPI INOSITOL-DEACYLASE"/>
    <property type="match status" value="1"/>
</dbReference>
<dbReference type="Gene3D" id="3.40.50.300">
    <property type="entry name" value="P-loop containing nucleotide triphosphate hydrolases"/>
    <property type="match status" value="1"/>
</dbReference>
<dbReference type="GeneID" id="24096008"/>
<dbReference type="EMBL" id="HE797018">
    <property type="protein sequence ID" value="CCM01097.1"/>
    <property type="molecule type" value="Genomic_DNA"/>
</dbReference>